<evidence type="ECO:0008006" key="3">
    <source>
        <dbReference type="Google" id="ProtNLM"/>
    </source>
</evidence>
<name>A0ABY8JL77_9BRAD</name>
<evidence type="ECO:0000313" key="1">
    <source>
        <dbReference type="EMBL" id="WFU66201.1"/>
    </source>
</evidence>
<reference evidence="1 2" key="1">
    <citation type="submission" date="2023-04" db="EMBL/GenBank/DDBJ databases">
        <title>Australian commercial rhizobial inoculants.</title>
        <authorList>
            <person name="Kohlmeier M.G."/>
            <person name="O'Hara G.W."/>
            <person name="Colombi E."/>
            <person name="Ramsay J.P."/>
            <person name="Terpolilli J."/>
        </authorList>
    </citation>
    <scope>NUCLEOTIDE SEQUENCE [LARGE SCALE GENOMIC DNA]</scope>
    <source>
        <strain evidence="1 2">CB627</strain>
    </source>
</reference>
<accession>A0ABY8JL77</accession>
<protein>
    <recommendedName>
        <fullName evidence="3">Helix-turn-helix domain-containing protein</fullName>
    </recommendedName>
</protein>
<gene>
    <name evidence="1" type="ORF">QA636_12090</name>
</gene>
<dbReference type="RefSeq" id="WP_310885632.1">
    <property type="nucleotide sequence ID" value="NZ_CP121646.1"/>
</dbReference>
<organism evidence="1 2">
    <name type="scientific">Bradyrhizobium brasilense</name>
    <dbReference type="NCBI Taxonomy" id="1419277"/>
    <lineage>
        <taxon>Bacteria</taxon>
        <taxon>Pseudomonadati</taxon>
        <taxon>Pseudomonadota</taxon>
        <taxon>Alphaproteobacteria</taxon>
        <taxon>Hyphomicrobiales</taxon>
        <taxon>Nitrobacteraceae</taxon>
        <taxon>Bradyrhizobium</taxon>
    </lineage>
</organism>
<proteinExistence type="predicted"/>
<dbReference type="Proteomes" id="UP001221546">
    <property type="component" value="Chromosome"/>
</dbReference>
<keyword evidence="2" id="KW-1185">Reference proteome</keyword>
<sequence>MYMTEAEAARLMKVTEAIVRELDRQGVSDTLVKLKFDALEMARVAIRAADGVVVPFRRP</sequence>
<evidence type="ECO:0000313" key="2">
    <source>
        <dbReference type="Proteomes" id="UP001221546"/>
    </source>
</evidence>
<dbReference type="EMBL" id="CP121646">
    <property type="protein sequence ID" value="WFU66201.1"/>
    <property type="molecule type" value="Genomic_DNA"/>
</dbReference>